<name>A0A9D4SYA4_RHISA</name>
<reference evidence="3" key="2">
    <citation type="submission" date="2021-09" db="EMBL/GenBank/DDBJ databases">
        <authorList>
            <person name="Jia N."/>
            <person name="Wang J."/>
            <person name="Shi W."/>
            <person name="Du L."/>
            <person name="Sun Y."/>
            <person name="Zhan W."/>
            <person name="Jiang J."/>
            <person name="Wang Q."/>
            <person name="Zhang B."/>
            <person name="Ji P."/>
            <person name="Sakyi L.B."/>
            <person name="Cui X."/>
            <person name="Yuan T."/>
            <person name="Jiang B."/>
            <person name="Yang W."/>
            <person name="Lam T.T.-Y."/>
            <person name="Chang Q."/>
            <person name="Ding S."/>
            <person name="Wang X."/>
            <person name="Zhu J."/>
            <person name="Ruan X."/>
            <person name="Zhao L."/>
            <person name="Wei J."/>
            <person name="Que T."/>
            <person name="Du C."/>
            <person name="Cheng J."/>
            <person name="Dai P."/>
            <person name="Han X."/>
            <person name="Huang E."/>
            <person name="Gao Y."/>
            <person name="Liu J."/>
            <person name="Shao H."/>
            <person name="Ye R."/>
            <person name="Li L."/>
            <person name="Wei W."/>
            <person name="Wang X."/>
            <person name="Wang C."/>
            <person name="Huo Q."/>
            <person name="Li W."/>
            <person name="Guo W."/>
            <person name="Chen H."/>
            <person name="Chen S."/>
            <person name="Zhou L."/>
            <person name="Zhou L."/>
            <person name="Ni X."/>
            <person name="Tian J."/>
            <person name="Zhou Y."/>
            <person name="Sheng Y."/>
            <person name="Liu T."/>
            <person name="Pan Y."/>
            <person name="Xia L."/>
            <person name="Li J."/>
            <person name="Zhao F."/>
            <person name="Cao W."/>
        </authorList>
    </citation>
    <scope>NUCLEOTIDE SEQUENCE</scope>
    <source>
        <strain evidence="3">Rsan-2018</strain>
        <tissue evidence="3">Larvae</tissue>
    </source>
</reference>
<evidence type="ECO:0000256" key="2">
    <source>
        <dbReference type="SAM" id="Phobius"/>
    </source>
</evidence>
<evidence type="ECO:0000256" key="1">
    <source>
        <dbReference type="SAM" id="MobiDB-lite"/>
    </source>
</evidence>
<dbReference type="EMBL" id="JABSTV010001250">
    <property type="protein sequence ID" value="KAH7956750.1"/>
    <property type="molecule type" value="Genomic_DNA"/>
</dbReference>
<keyword evidence="4" id="KW-1185">Reference proteome</keyword>
<sequence>MSPPAHILDRCWGVPVVVFFSAFVVFMPACCAGLLYVLFMDEFGISHEMAAWPQSTYTVMANTIGAGAGFCMINLSLYLLLYFDKYRATATACKYVGGAASGIIGPTLLGYTAEKYGAKGAFLLVGAMALHAIPLVMLLGNPQPLTIPEWCVRLSAKDSTTPVAQNGGQHLAGGGEPMPKPALLEGRLTKRCNTNQDPNKDSVAKEKHTEKETLQPSGGIIVVTEVTKLDVPNLCSVNSAPPGNCQKKPVSAKQMRVDSPSLVGHYATLFRTPVFYVLLIAFTEIEYMMAMVNTTIVEYGIDKGAAALKDAKQLQTYQAMGQLVGRIVVPFVSDKIANSRCPLTAASLAVTAACLLLISRVNHFGTLTGLTALVGVCEGYLMCIRWVLVGDYLGVETVASVCGLLGVASVPALLSAPSIIGFFRDKLGSYDKFYWMLTAVSLMSACLMGGIAVKDKLRRKALDIDNPNRKPAGQTLGTVYDTEEMICRNVDD</sequence>
<evidence type="ECO:0008006" key="5">
    <source>
        <dbReference type="Google" id="ProtNLM"/>
    </source>
</evidence>
<reference evidence="3" key="1">
    <citation type="journal article" date="2020" name="Cell">
        <title>Large-Scale Comparative Analyses of Tick Genomes Elucidate Their Genetic Diversity and Vector Capacities.</title>
        <authorList>
            <consortium name="Tick Genome and Microbiome Consortium (TIGMIC)"/>
            <person name="Jia N."/>
            <person name="Wang J."/>
            <person name="Shi W."/>
            <person name="Du L."/>
            <person name="Sun Y."/>
            <person name="Zhan W."/>
            <person name="Jiang J.F."/>
            <person name="Wang Q."/>
            <person name="Zhang B."/>
            <person name="Ji P."/>
            <person name="Bell-Sakyi L."/>
            <person name="Cui X.M."/>
            <person name="Yuan T.T."/>
            <person name="Jiang B.G."/>
            <person name="Yang W.F."/>
            <person name="Lam T.T."/>
            <person name="Chang Q.C."/>
            <person name="Ding S.J."/>
            <person name="Wang X.J."/>
            <person name="Zhu J.G."/>
            <person name="Ruan X.D."/>
            <person name="Zhao L."/>
            <person name="Wei J.T."/>
            <person name="Ye R.Z."/>
            <person name="Que T.C."/>
            <person name="Du C.H."/>
            <person name="Zhou Y.H."/>
            <person name="Cheng J.X."/>
            <person name="Dai P.F."/>
            <person name="Guo W.B."/>
            <person name="Han X.H."/>
            <person name="Huang E.J."/>
            <person name="Li L.F."/>
            <person name="Wei W."/>
            <person name="Gao Y.C."/>
            <person name="Liu J.Z."/>
            <person name="Shao H.Z."/>
            <person name="Wang X."/>
            <person name="Wang C.C."/>
            <person name="Yang T.C."/>
            <person name="Huo Q.B."/>
            <person name="Li W."/>
            <person name="Chen H.Y."/>
            <person name="Chen S.E."/>
            <person name="Zhou L.G."/>
            <person name="Ni X.B."/>
            <person name="Tian J.H."/>
            <person name="Sheng Y."/>
            <person name="Liu T."/>
            <person name="Pan Y.S."/>
            <person name="Xia L.Y."/>
            <person name="Li J."/>
            <person name="Zhao F."/>
            <person name="Cao W.C."/>
        </authorList>
    </citation>
    <scope>NUCLEOTIDE SEQUENCE</scope>
    <source>
        <strain evidence="3">Rsan-2018</strain>
    </source>
</reference>
<feature type="transmembrane region" description="Helical" evidence="2">
    <location>
        <begin position="95"/>
        <end position="113"/>
    </location>
</feature>
<dbReference type="InterPro" id="IPR036259">
    <property type="entry name" value="MFS_trans_sf"/>
</dbReference>
<feature type="transmembrane region" description="Helical" evidence="2">
    <location>
        <begin position="367"/>
        <end position="388"/>
    </location>
</feature>
<evidence type="ECO:0000313" key="4">
    <source>
        <dbReference type="Proteomes" id="UP000821837"/>
    </source>
</evidence>
<feature type="region of interest" description="Disordered" evidence="1">
    <location>
        <begin position="191"/>
        <end position="214"/>
    </location>
</feature>
<dbReference type="AlphaFoldDB" id="A0A9D4SYA4"/>
<keyword evidence="2" id="KW-1133">Transmembrane helix</keyword>
<dbReference type="GO" id="GO:0008028">
    <property type="term" value="F:monocarboxylic acid transmembrane transporter activity"/>
    <property type="evidence" value="ECO:0007669"/>
    <property type="project" value="TreeGrafter"/>
</dbReference>
<feature type="compositionally biased region" description="Basic and acidic residues" evidence="1">
    <location>
        <begin position="198"/>
        <end position="213"/>
    </location>
</feature>
<feature type="transmembrane region" description="Helical" evidence="2">
    <location>
        <begin position="12"/>
        <end position="39"/>
    </location>
</feature>
<dbReference type="InterPro" id="IPR050327">
    <property type="entry name" value="Proton-linked_MCT"/>
</dbReference>
<dbReference type="VEuPathDB" id="VectorBase:RSAN_043391"/>
<keyword evidence="2" id="KW-0812">Transmembrane</keyword>
<feature type="transmembrane region" description="Helical" evidence="2">
    <location>
        <begin position="119"/>
        <end position="139"/>
    </location>
</feature>
<dbReference type="PANTHER" id="PTHR11360:SF303">
    <property type="entry name" value="MAJOR FACILITATOR SUPERFAMILY (MFS) PROFILE DOMAIN-CONTAINING PROTEIN"/>
    <property type="match status" value="1"/>
</dbReference>
<dbReference type="InterPro" id="IPR011701">
    <property type="entry name" value="MFS"/>
</dbReference>
<feature type="transmembrane region" description="Helical" evidence="2">
    <location>
        <begin position="59"/>
        <end position="83"/>
    </location>
</feature>
<dbReference type="Pfam" id="PF07690">
    <property type="entry name" value="MFS_1"/>
    <property type="match status" value="1"/>
</dbReference>
<dbReference type="PANTHER" id="PTHR11360">
    <property type="entry name" value="MONOCARBOXYLATE TRANSPORTER"/>
    <property type="match status" value="1"/>
</dbReference>
<keyword evidence="2" id="KW-0472">Membrane</keyword>
<protein>
    <recommendedName>
        <fullName evidence="5">Monocarboxylate transporter</fullName>
    </recommendedName>
</protein>
<comment type="caution">
    <text evidence="3">The sequence shown here is derived from an EMBL/GenBank/DDBJ whole genome shotgun (WGS) entry which is preliminary data.</text>
</comment>
<dbReference type="Proteomes" id="UP000821837">
    <property type="component" value="Unassembled WGS sequence"/>
</dbReference>
<feature type="transmembrane region" description="Helical" evidence="2">
    <location>
        <begin position="400"/>
        <end position="421"/>
    </location>
</feature>
<organism evidence="3 4">
    <name type="scientific">Rhipicephalus sanguineus</name>
    <name type="common">Brown dog tick</name>
    <name type="synonym">Ixodes sanguineus</name>
    <dbReference type="NCBI Taxonomy" id="34632"/>
    <lineage>
        <taxon>Eukaryota</taxon>
        <taxon>Metazoa</taxon>
        <taxon>Ecdysozoa</taxon>
        <taxon>Arthropoda</taxon>
        <taxon>Chelicerata</taxon>
        <taxon>Arachnida</taxon>
        <taxon>Acari</taxon>
        <taxon>Parasitiformes</taxon>
        <taxon>Ixodida</taxon>
        <taxon>Ixodoidea</taxon>
        <taxon>Ixodidae</taxon>
        <taxon>Rhipicephalinae</taxon>
        <taxon>Rhipicephalus</taxon>
        <taxon>Rhipicephalus</taxon>
    </lineage>
</organism>
<feature type="transmembrane region" description="Helical" evidence="2">
    <location>
        <begin position="433"/>
        <end position="453"/>
    </location>
</feature>
<dbReference type="Gene3D" id="1.20.1250.20">
    <property type="entry name" value="MFS general substrate transporter like domains"/>
    <property type="match status" value="1"/>
</dbReference>
<dbReference type="SUPFAM" id="SSF103473">
    <property type="entry name" value="MFS general substrate transporter"/>
    <property type="match status" value="1"/>
</dbReference>
<proteinExistence type="predicted"/>
<evidence type="ECO:0000313" key="3">
    <source>
        <dbReference type="EMBL" id="KAH7956750.1"/>
    </source>
</evidence>
<gene>
    <name evidence="3" type="ORF">HPB52_012423</name>
</gene>
<accession>A0A9D4SYA4</accession>